<evidence type="ECO:0000313" key="3">
    <source>
        <dbReference type="EMBL" id="QDO83353.1"/>
    </source>
</evidence>
<dbReference type="InterPro" id="IPR044031">
    <property type="entry name" value="TssC1_N"/>
</dbReference>
<dbReference type="InterPro" id="IPR010269">
    <property type="entry name" value="T6SS_TssC-like"/>
</dbReference>
<dbReference type="Pfam" id="PF05943">
    <property type="entry name" value="VipB"/>
    <property type="match status" value="1"/>
</dbReference>
<dbReference type="PANTHER" id="PTHR35565">
    <property type="entry name" value="CYTOPLASMIC PROTEIN-RELATED"/>
    <property type="match status" value="1"/>
</dbReference>
<dbReference type="Proteomes" id="UP000315947">
    <property type="component" value="Chromosome"/>
</dbReference>
<organism evidence="3 4">
    <name type="scientific">Shewanella psychropiezotolerans</name>
    <dbReference type="NCBI Taxonomy" id="2593655"/>
    <lineage>
        <taxon>Bacteria</taxon>
        <taxon>Pseudomonadati</taxon>
        <taxon>Pseudomonadota</taxon>
        <taxon>Gammaproteobacteria</taxon>
        <taxon>Alteromonadales</taxon>
        <taxon>Shewanellaceae</taxon>
        <taxon>Shewanella</taxon>
    </lineage>
</organism>
<feature type="domain" description="TssC1 N-terminal" evidence="1">
    <location>
        <begin position="67"/>
        <end position="374"/>
    </location>
</feature>
<proteinExistence type="predicted"/>
<keyword evidence="4" id="KW-1185">Reference proteome</keyword>
<protein>
    <submittedName>
        <fullName evidence="3">Type VI secretion system contractile sheath large subunit</fullName>
    </submittedName>
</protein>
<dbReference type="NCBIfam" id="TIGR03355">
    <property type="entry name" value="VI_chp_2"/>
    <property type="match status" value="1"/>
</dbReference>
<reference evidence="3 4" key="1">
    <citation type="submission" date="2019-07" db="EMBL/GenBank/DDBJ databases">
        <title>Shewanella sp. YLB-06 whole genomic sequence.</title>
        <authorList>
            <person name="Yu L."/>
        </authorList>
    </citation>
    <scope>NUCLEOTIDE SEQUENCE [LARGE SCALE GENOMIC DNA]</scope>
    <source>
        <strain evidence="3 4">YLB-06</strain>
    </source>
</reference>
<dbReference type="Pfam" id="PF18945">
    <property type="entry name" value="VipB_2"/>
    <property type="match status" value="1"/>
</dbReference>
<sequence>MSTEQQATTQAEVEVETVAQQSILERAISATAQTPADTTKELLSIMTSQVMEGTVTWNKNLTLTIEQAVAEIDRKISEQLSAVMKNPSFQKLEGSWLGLHKMVKNSELGSDLKIKVVDYTQEELLEQFEDATAIDRSRFFNMVYQEEFGTAGGLPYGVLLGDYEFGYADEDVALLRYMAEVGSASHTPFIAAASSNMFDFDSFTTFTDGKPVASGFDSPAYASWNAFRASDDSRYVALTLPKTMARLPYGQESTKVSSFAFEELPVRENGQQIVSSEDDFVWSNAAYEFGLLLTNAYSKYGWCTAIRGAENGGKIENLPNFTYFTDAGDRVQQCPTQVNLTDEREKELSDLGFLPLLHYKNTNYAVSMGAQSTHKPKTYADDDSNANAAISARLPYTMASSRIAQYLKVMGRDQVGSNLGADAIESHLNNWLQQYVNANAVGNESKAKFPLIEAQVTVEEHAGRPGAFSAIAHLRPWLQMEELTSSIRMVANIPGS</sequence>
<evidence type="ECO:0000259" key="2">
    <source>
        <dbReference type="Pfam" id="PF18945"/>
    </source>
</evidence>
<gene>
    <name evidence="3" type="primary">tssC</name>
    <name evidence="3" type="ORF">FM037_09085</name>
</gene>
<dbReference type="InterPro" id="IPR044032">
    <property type="entry name" value="TssC1_C"/>
</dbReference>
<feature type="domain" description="TssC1 C-terminal" evidence="2">
    <location>
        <begin position="384"/>
        <end position="493"/>
    </location>
</feature>
<name>A0ABX5X044_9GAMM</name>
<dbReference type="RefSeq" id="WP_144045732.1">
    <property type="nucleotide sequence ID" value="NZ_CP041614.1"/>
</dbReference>
<evidence type="ECO:0000313" key="4">
    <source>
        <dbReference type="Proteomes" id="UP000315947"/>
    </source>
</evidence>
<dbReference type="PANTHER" id="PTHR35565:SF3">
    <property type="entry name" value="TYPE VI SECRETION SYSTEM SHEATH PROTEIN TSSC1"/>
    <property type="match status" value="1"/>
</dbReference>
<accession>A0ABX5X044</accession>
<dbReference type="EMBL" id="CP041614">
    <property type="protein sequence ID" value="QDO83353.1"/>
    <property type="molecule type" value="Genomic_DNA"/>
</dbReference>
<evidence type="ECO:0000259" key="1">
    <source>
        <dbReference type="Pfam" id="PF05943"/>
    </source>
</evidence>